<reference evidence="1 2" key="1">
    <citation type="submission" date="2016-08" db="EMBL/GenBank/DDBJ databases">
        <authorList>
            <person name="Seilhamer J.J."/>
        </authorList>
    </citation>
    <scope>NUCLEOTIDE SEQUENCE [LARGE SCALE GENOMIC DNA]</scope>
    <source>
        <strain evidence="1 2">A37T2</strain>
    </source>
</reference>
<sequence>MKTYIYLNPKGSWHLLLLLVLLLCSCVNLQHVSDYATTSTTQLKTYDALGYSFSQACDDACGIMALRDLQLMTTDCHCAADSTADSVTTVICKGLKTYFDALSKLSGKETGKYKTSGFSKSLQAGSFGSVTITKPQATAYTQLAGLITDVIAGFYKHQKVREYINTANAPVQELLQALAFNIRDNLGGKLKAQQARLQSLYFDLANDSVATQYERTKAIQDYHATAQTLKTKAAELEVFAKGLDKLAKGHQKLYEERERLTLAACKAVLTEYSDQVNDLVDAFNKLKNNH</sequence>
<dbReference type="OrthoDB" id="1429929at2"/>
<dbReference type="EMBL" id="FMAR01000006">
    <property type="protein sequence ID" value="SCC34609.1"/>
    <property type="molecule type" value="Genomic_DNA"/>
</dbReference>
<dbReference type="PROSITE" id="PS51257">
    <property type="entry name" value="PROKAR_LIPOPROTEIN"/>
    <property type="match status" value="1"/>
</dbReference>
<dbReference type="RefSeq" id="WP_089711953.1">
    <property type="nucleotide sequence ID" value="NZ_FMAR01000006.1"/>
</dbReference>
<evidence type="ECO:0000313" key="2">
    <source>
        <dbReference type="Proteomes" id="UP000242818"/>
    </source>
</evidence>
<dbReference type="AlphaFoldDB" id="A0A1C4DTE0"/>
<gene>
    <name evidence="1" type="ORF">GA0116948_10698</name>
</gene>
<accession>A0A1C4DTE0</accession>
<dbReference type="STRING" id="1335309.GA0116948_10698"/>
<name>A0A1C4DTE0_9BACT</name>
<proteinExistence type="predicted"/>
<evidence type="ECO:0000313" key="1">
    <source>
        <dbReference type="EMBL" id="SCC34609.1"/>
    </source>
</evidence>
<keyword evidence="2" id="KW-1185">Reference proteome</keyword>
<dbReference type="Proteomes" id="UP000242818">
    <property type="component" value="Unassembled WGS sequence"/>
</dbReference>
<organism evidence="1 2">
    <name type="scientific">Chitinophaga costaii</name>
    <dbReference type="NCBI Taxonomy" id="1335309"/>
    <lineage>
        <taxon>Bacteria</taxon>
        <taxon>Pseudomonadati</taxon>
        <taxon>Bacteroidota</taxon>
        <taxon>Chitinophagia</taxon>
        <taxon>Chitinophagales</taxon>
        <taxon>Chitinophagaceae</taxon>
        <taxon>Chitinophaga</taxon>
    </lineage>
</organism>
<protein>
    <submittedName>
        <fullName evidence="1">Uncharacterized protein</fullName>
    </submittedName>
</protein>